<protein>
    <submittedName>
        <fullName evidence="2">HTH psq-type domain-containing protein</fullName>
    </submittedName>
</protein>
<dbReference type="Proteomes" id="UP000887569">
    <property type="component" value="Unplaced"/>
</dbReference>
<dbReference type="AlphaFoldDB" id="A0A914ZUD1"/>
<evidence type="ECO:0000313" key="1">
    <source>
        <dbReference type="Proteomes" id="UP000887569"/>
    </source>
</evidence>
<proteinExistence type="predicted"/>
<organism evidence="1 2">
    <name type="scientific">Parascaris univalens</name>
    <name type="common">Nematode worm</name>
    <dbReference type="NCBI Taxonomy" id="6257"/>
    <lineage>
        <taxon>Eukaryota</taxon>
        <taxon>Metazoa</taxon>
        <taxon>Ecdysozoa</taxon>
        <taxon>Nematoda</taxon>
        <taxon>Chromadorea</taxon>
        <taxon>Rhabditida</taxon>
        <taxon>Spirurina</taxon>
        <taxon>Ascaridomorpha</taxon>
        <taxon>Ascaridoidea</taxon>
        <taxon>Ascarididae</taxon>
        <taxon>Parascaris</taxon>
    </lineage>
</organism>
<accession>A0A914ZUD1</accession>
<name>A0A914ZUD1_PARUN</name>
<reference evidence="2" key="1">
    <citation type="submission" date="2022-11" db="UniProtKB">
        <authorList>
            <consortium name="WormBaseParasite"/>
        </authorList>
    </citation>
    <scope>IDENTIFICATION</scope>
</reference>
<sequence length="82" mass="9703">MSPTVIKTRPSFSISGVAVNVKLGDLHIVERFSSRLTTTIQWTRNSRKHPRRRGTSRYVDVKVVYRIQVPYYRICRPRSWQL</sequence>
<dbReference type="WBParaSite" id="PgB16_g051_t06">
    <property type="protein sequence ID" value="PgB16_g051_t06"/>
    <property type="gene ID" value="PgB16_g051"/>
</dbReference>
<evidence type="ECO:0000313" key="2">
    <source>
        <dbReference type="WBParaSite" id="PgB16_g051_t06"/>
    </source>
</evidence>
<keyword evidence="1" id="KW-1185">Reference proteome</keyword>